<dbReference type="KEGG" id="ccp:CHC_T00005755001"/>
<dbReference type="Proteomes" id="UP000012073">
    <property type="component" value="Unassembled WGS sequence"/>
</dbReference>
<reference evidence="2" key="1">
    <citation type="journal article" date="2013" name="Proc. Natl. Acad. Sci. U.S.A.">
        <title>Genome structure and metabolic features in the red seaweed Chondrus crispus shed light on evolution of the Archaeplastida.</title>
        <authorList>
            <person name="Collen J."/>
            <person name="Porcel B."/>
            <person name="Carre W."/>
            <person name="Ball S.G."/>
            <person name="Chaparro C."/>
            <person name="Tonon T."/>
            <person name="Barbeyron T."/>
            <person name="Michel G."/>
            <person name="Noel B."/>
            <person name="Valentin K."/>
            <person name="Elias M."/>
            <person name="Artiguenave F."/>
            <person name="Arun A."/>
            <person name="Aury J.M."/>
            <person name="Barbosa-Neto J.F."/>
            <person name="Bothwell J.H."/>
            <person name="Bouget F.Y."/>
            <person name="Brillet L."/>
            <person name="Cabello-Hurtado F."/>
            <person name="Capella-Gutierrez S."/>
            <person name="Charrier B."/>
            <person name="Cladiere L."/>
            <person name="Cock J.M."/>
            <person name="Coelho S.M."/>
            <person name="Colleoni C."/>
            <person name="Czjzek M."/>
            <person name="Da Silva C."/>
            <person name="Delage L."/>
            <person name="Denoeud F."/>
            <person name="Deschamps P."/>
            <person name="Dittami S.M."/>
            <person name="Gabaldon T."/>
            <person name="Gachon C.M."/>
            <person name="Groisillier A."/>
            <person name="Herve C."/>
            <person name="Jabbari K."/>
            <person name="Katinka M."/>
            <person name="Kloareg B."/>
            <person name="Kowalczyk N."/>
            <person name="Labadie K."/>
            <person name="Leblanc C."/>
            <person name="Lopez P.J."/>
            <person name="McLachlan D.H."/>
            <person name="Meslet-Cladiere L."/>
            <person name="Moustafa A."/>
            <person name="Nehr Z."/>
            <person name="Nyvall Collen P."/>
            <person name="Panaud O."/>
            <person name="Partensky F."/>
            <person name="Poulain J."/>
            <person name="Rensing S.A."/>
            <person name="Rousvoal S."/>
            <person name="Samson G."/>
            <person name="Symeonidi A."/>
            <person name="Weissenbach J."/>
            <person name="Zambounis A."/>
            <person name="Wincker P."/>
            <person name="Boyen C."/>
        </authorList>
    </citation>
    <scope>NUCLEOTIDE SEQUENCE [LARGE SCALE GENOMIC DNA]</scope>
    <source>
        <strain evidence="2">cv. Stackhouse</strain>
    </source>
</reference>
<name>R7QIH2_CHOCR</name>
<sequence>MRRIPFTTYPSGTEILLFPEMMSLVRGLLSSTVMSLFVPQIPGNQCQQYRFLSTTASHEIVASFPSLGLWYCPLNAFGQFSSVYAYNLYTQGTRESSVFISQNKIPQLF</sequence>
<dbReference type="RefSeq" id="XP_005717404.1">
    <property type="nucleotide sequence ID" value="XM_005717347.1"/>
</dbReference>
<keyword evidence="2" id="KW-1185">Reference proteome</keyword>
<accession>R7QIH2</accession>
<protein>
    <submittedName>
        <fullName evidence="1">Uncharacterized protein</fullName>
    </submittedName>
</protein>
<dbReference type="EMBL" id="HG001848">
    <property type="protein sequence ID" value="CDF37533.1"/>
    <property type="molecule type" value="Genomic_DNA"/>
</dbReference>
<evidence type="ECO:0000313" key="1">
    <source>
        <dbReference type="EMBL" id="CDF37533.1"/>
    </source>
</evidence>
<dbReference type="Gramene" id="CDF37533">
    <property type="protein sequence ID" value="CDF37533"/>
    <property type="gene ID" value="CHC_T00005755001"/>
</dbReference>
<dbReference type="AlphaFoldDB" id="R7QIH2"/>
<organism evidence="1 2">
    <name type="scientific">Chondrus crispus</name>
    <name type="common">Carrageen Irish moss</name>
    <name type="synonym">Polymorpha crispa</name>
    <dbReference type="NCBI Taxonomy" id="2769"/>
    <lineage>
        <taxon>Eukaryota</taxon>
        <taxon>Rhodophyta</taxon>
        <taxon>Florideophyceae</taxon>
        <taxon>Rhodymeniophycidae</taxon>
        <taxon>Gigartinales</taxon>
        <taxon>Gigartinaceae</taxon>
        <taxon>Chondrus</taxon>
    </lineage>
</organism>
<proteinExistence type="predicted"/>
<evidence type="ECO:0000313" key="2">
    <source>
        <dbReference type="Proteomes" id="UP000012073"/>
    </source>
</evidence>
<dbReference type="GeneID" id="17325118"/>
<gene>
    <name evidence="1" type="ORF">CHC_T00005755001</name>
</gene>